<dbReference type="UniPathway" id="UPA00252">
    <property type="reaction ID" value="UER00325"/>
</dbReference>
<feature type="binding site" evidence="9">
    <location>
        <position position="286"/>
    </location>
    <ligand>
        <name>Fe(2+)</name>
        <dbReference type="ChEBI" id="CHEBI:29033"/>
    </ligand>
</feature>
<dbReference type="GO" id="GO:0005737">
    <property type="term" value="C:cytoplasm"/>
    <property type="evidence" value="ECO:0007669"/>
    <property type="project" value="UniProtKB-SubCell"/>
</dbReference>
<protein>
    <recommendedName>
        <fullName evidence="9 10">Ferrochelatase</fullName>
        <ecNumber evidence="9 10">4.98.1.1</ecNumber>
    </recommendedName>
    <alternativeName>
        <fullName evidence="9">Heme synthase</fullName>
    </alternativeName>
    <alternativeName>
        <fullName evidence="9">Protoheme ferro-lyase</fullName>
    </alternativeName>
</protein>
<dbReference type="CDD" id="cd00419">
    <property type="entry name" value="Ferrochelatase_C"/>
    <property type="match status" value="1"/>
</dbReference>
<keyword evidence="2 9" id="KW-0963">Cytoplasm</keyword>
<dbReference type="GO" id="GO:0046872">
    <property type="term" value="F:metal ion binding"/>
    <property type="evidence" value="ECO:0007669"/>
    <property type="project" value="UniProtKB-KW"/>
</dbReference>
<reference evidence="11 12" key="1">
    <citation type="submission" date="2019-02" db="EMBL/GenBank/DDBJ databases">
        <title>Prokaryotic population dynamics and viral predation in marine succession experiment using metagenomics: the confinement effect.</title>
        <authorList>
            <person name="Haro-Moreno J.M."/>
            <person name="Rodriguez-Valera F."/>
            <person name="Lopez-Perez M."/>
        </authorList>
    </citation>
    <scope>NUCLEOTIDE SEQUENCE [LARGE SCALE GENOMIC DNA]</scope>
    <source>
        <strain evidence="11">MED-G157</strain>
    </source>
</reference>
<evidence type="ECO:0000313" key="11">
    <source>
        <dbReference type="EMBL" id="RZO76768.1"/>
    </source>
</evidence>
<dbReference type="AlphaFoldDB" id="A0A520S2S7"/>
<evidence type="ECO:0000256" key="2">
    <source>
        <dbReference type="ARBA" id="ARBA00022490"/>
    </source>
</evidence>
<dbReference type="PROSITE" id="PS00534">
    <property type="entry name" value="FERROCHELATASE"/>
    <property type="match status" value="1"/>
</dbReference>
<evidence type="ECO:0000256" key="5">
    <source>
        <dbReference type="ARBA" id="ARBA00023133"/>
    </source>
</evidence>
<dbReference type="InterPro" id="IPR001015">
    <property type="entry name" value="Ferrochelatase"/>
</dbReference>
<dbReference type="EMBL" id="SHAG01000008">
    <property type="protein sequence ID" value="RZO76768.1"/>
    <property type="molecule type" value="Genomic_DNA"/>
</dbReference>
<organism evidence="11 12">
    <name type="scientific">OM182 bacterium</name>
    <dbReference type="NCBI Taxonomy" id="2510334"/>
    <lineage>
        <taxon>Bacteria</taxon>
        <taxon>Pseudomonadati</taxon>
        <taxon>Pseudomonadota</taxon>
        <taxon>Gammaproteobacteria</taxon>
        <taxon>OMG group</taxon>
        <taxon>OM182 clade</taxon>
    </lineage>
</organism>
<evidence type="ECO:0000256" key="1">
    <source>
        <dbReference type="ARBA" id="ARBA00007718"/>
    </source>
</evidence>
<accession>A0A520S2S7</accession>
<evidence type="ECO:0000313" key="12">
    <source>
        <dbReference type="Proteomes" id="UP000316199"/>
    </source>
</evidence>
<comment type="caution">
    <text evidence="11">The sequence shown here is derived from an EMBL/GenBank/DDBJ whole genome shotgun (WGS) entry which is preliminary data.</text>
</comment>
<keyword evidence="5 9" id="KW-0350">Heme biosynthesis</keyword>
<comment type="catalytic activity">
    <reaction evidence="9 10">
        <text>heme b + 2 H(+) = protoporphyrin IX + Fe(2+)</text>
        <dbReference type="Rhea" id="RHEA:22584"/>
        <dbReference type="ChEBI" id="CHEBI:15378"/>
        <dbReference type="ChEBI" id="CHEBI:29033"/>
        <dbReference type="ChEBI" id="CHEBI:57306"/>
        <dbReference type="ChEBI" id="CHEBI:60344"/>
        <dbReference type="EC" id="4.98.1.1"/>
    </reaction>
</comment>
<sequence length="337" mass="38276">MEVSLVTKPNLGVILLNLGTPDEPSARAIRRYLAEFLSDPRVVDLPRWIWLPVLYLIILNVRPSKLVEKYQSIWGEKEAPLREFSEALAKLSEREIQNSLNSEEIIVRSAMTYGSPNIKDAILDVEELGVKRFLFVPLFPQYSSATVGACFDKVARAFKDRVTIPPSRFLSGYHNKNHYIKALCNSIRKYKKDEDKQTVLLFSFHGIPQSQASRGDPYQSQCENTAMLVATRLGLENHEWRLTFQSRFGPAPWLKPYTDETLANLPKEGIVKVLVVCPGFATDCLETLEEICIENKQIFLEAGGETFQYVPALNASQDHVDLITDIVLTHLYPMEKT</sequence>
<dbReference type="PANTHER" id="PTHR11108:SF1">
    <property type="entry name" value="FERROCHELATASE, MITOCHONDRIAL"/>
    <property type="match status" value="1"/>
</dbReference>
<dbReference type="NCBIfam" id="TIGR00109">
    <property type="entry name" value="hemH"/>
    <property type="match status" value="1"/>
</dbReference>
<dbReference type="InterPro" id="IPR033659">
    <property type="entry name" value="Ferrochelatase_N"/>
</dbReference>
<evidence type="ECO:0000256" key="6">
    <source>
        <dbReference type="ARBA" id="ARBA00023239"/>
    </source>
</evidence>
<dbReference type="HAMAP" id="MF_00323">
    <property type="entry name" value="Ferrochelatase"/>
    <property type="match status" value="1"/>
</dbReference>
<proteinExistence type="inferred from homology"/>
<dbReference type="GO" id="GO:0004325">
    <property type="term" value="F:ferrochelatase activity"/>
    <property type="evidence" value="ECO:0007669"/>
    <property type="project" value="UniProtKB-UniRule"/>
</dbReference>
<dbReference type="PANTHER" id="PTHR11108">
    <property type="entry name" value="FERROCHELATASE"/>
    <property type="match status" value="1"/>
</dbReference>
<comment type="function">
    <text evidence="9 10">Catalyzes the ferrous insertion into protoporphyrin IX.</text>
</comment>
<evidence type="ECO:0000256" key="7">
    <source>
        <dbReference type="ARBA" id="ARBA00023244"/>
    </source>
</evidence>
<keyword evidence="6 9" id="KW-0456">Lyase</keyword>
<evidence type="ECO:0000256" key="4">
    <source>
        <dbReference type="ARBA" id="ARBA00023004"/>
    </source>
</evidence>
<dbReference type="SUPFAM" id="SSF53800">
    <property type="entry name" value="Chelatase"/>
    <property type="match status" value="1"/>
</dbReference>
<keyword evidence="3 9" id="KW-0479">Metal-binding</keyword>
<gene>
    <name evidence="9" type="primary">hemH</name>
    <name evidence="11" type="ORF">EVA68_03515</name>
</gene>
<comment type="similarity">
    <text evidence="1 9 10">Belongs to the ferrochelatase family.</text>
</comment>
<dbReference type="InterPro" id="IPR019772">
    <property type="entry name" value="Ferrochelatase_AS"/>
</dbReference>
<comment type="catalytic activity">
    <reaction evidence="8">
        <text>Fe-coproporphyrin III + 2 H(+) = coproporphyrin III + Fe(2+)</text>
        <dbReference type="Rhea" id="RHEA:49572"/>
        <dbReference type="ChEBI" id="CHEBI:15378"/>
        <dbReference type="ChEBI" id="CHEBI:29033"/>
        <dbReference type="ChEBI" id="CHEBI:68438"/>
        <dbReference type="ChEBI" id="CHEBI:131725"/>
        <dbReference type="EC" id="4.99.1.9"/>
    </reaction>
    <physiologicalReaction direction="right-to-left" evidence="8">
        <dbReference type="Rhea" id="RHEA:49574"/>
    </physiologicalReaction>
</comment>
<keyword evidence="7 9" id="KW-0627">Porphyrin biosynthesis</keyword>
<evidence type="ECO:0000256" key="8">
    <source>
        <dbReference type="ARBA" id="ARBA00024536"/>
    </source>
</evidence>
<dbReference type="Gene3D" id="3.40.50.1400">
    <property type="match status" value="2"/>
</dbReference>
<dbReference type="InterPro" id="IPR033644">
    <property type="entry name" value="Ferrochelatase_C"/>
</dbReference>
<keyword evidence="4 9" id="KW-0408">Iron</keyword>
<dbReference type="EC" id="4.98.1.1" evidence="9 10"/>
<comment type="subcellular location">
    <subcellularLocation>
        <location evidence="9 10">Cytoplasm</location>
    </subcellularLocation>
</comment>
<dbReference type="GO" id="GO:0006783">
    <property type="term" value="P:heme biosynthetic process"/>
    <property type="evidence" value="ECO:0007669"/>
    <property type="project" value="UniProtKB-UniRule"/>
</dbReference>
<dbReference type="FunFam" id="3.40.50.1400:FF:000002">
    <property type="entry name" value="Ferrochelatase"/>
    <property type="match status" value="1"/>
</dbReference>
<comment type="pathway">
    <text evidence="9 10">Porphyrin-containing compound metabolism; protoheme biosynthesis; protoheme from protoporphyrin-IX: step 1/1.</text>
</comment>
<evidence type="ECO:0000256" key="10">
    <source>
        <dbReference type="RuleBase" id="RU000607"/>
    </source>
</evidence>
<dbReference type="Proteomes" id="UP000316199">
    <property type="component" value="Unassembled WGS sequence"/>
</dbReference>
<dbReference type="Pfam" id="PF00762">
    <property type="entry name" value="Ferrochelatase"/>
    <property type="match status" value="1"/>
</dbReference>
<evidence type="ECO:0000256" key="9">
    <source>
        <dbReference type="HAMAP-Rule" id="MF_00323"/>
    </source>
</evidence>
<dbReference type="CDD" id="cd03411">
    <property type="entry name" value="Ferrochelatase_N"/>
    <property type="match status" value="1"/>
</dbReference>
<name>A0A520S2S7_9GAMM</name>
<evidence type="ECO:0000256" key="3">
    <source>
        <dbReference type="ARBA" id="ARBA00022723"/>
    </source>
</evidence>
<feature type="binding site" evidence="9">
    <location>
        <position position="205"/>
    </location>
    <ligand>
        <name>Fe(2+)</name>
        <dbReference type="ChEBI" id="CHEBI:29033"/>
    </ligand>
</feature>